<evidence type="ECO:0000256" key="11">
    <source>
        <dbReference type="ARBA" id="ARBA00023136"/>
    </source>
</evidence>
<sequence>MMKKTCCLIFCFLVFAGCNWSNRPKYKRIALDNSLLWKISGNGLASPSYLYGTDHLIGGNFLDTLPYVMQKFKQCKAVATEADLDSEPLEYKSHIFLKHDSLSHLFTPDEFSEIDRTLTRFLPWPLLKFNHLKPVYVYDELSGFISERTASKTNHHLDRYFREEGRKIGDKIIGLETVKFHDSLLYDKPLDIQKKSLLYLVRHIDQVSKSRQTDFNLYHQQNLVGLEIETTSKIEFTSERMDGVIRARNNNWLRELPAIMKQQPTFIAVGAAHLLWDCGLINQLRLKGYTVKAVTF</sequence>
<evidence type="ECO:0000256" key="10">
    <source>
        <dbReference type="ARBA" id="ARBA00023049"/>
    </source>
</evidence>
<organism evidence="14 15">
    <name type="scientific">Mucilaginibacter gotjawali</name>
    <dbReference type="NCBI Taxonomy" id="1550579"/>
    <lineage>
        <taxon>Bacteria</taxon>
        <taxon>Pseudomonadati</taxon>
        <taxon>Bacteroidota</taxon>
        <taxon>Sphingobacteriia</taxon>
        <taxon>Sphingobacteriales</taxon>
        <taxon>Sphingobacteriaceae</taxon>
        <taxon>Mucilaginibacter</taxon>
    </lineage>
</organism>
<keyword evidence="6" id="KW-0479">Metal-binding</keyword>
<dbReference type="GO" id="GO:0046872">
    <property type="term" value="F:metal ion binding"/>
    <property type="evidence" value="ECO:0007669"/>
    <property type="project" value="UniProtKB-KW"/>
</dbReference>
<comment type="subcellular location">
    <subcellularLocation>
        <location evidence="3">Membrane</location>
        <topology evidence="3">Single-pass type I membrane protein</topology>
    </subcellularLocation>
</comment>
<dbReference type="PANTHER" id="PTHR31120:SF6">
    <property type="entry name" value="METALLOPROTEASE TIKI HOMOLOG"/>
    <property type="match status" value="1"/>
</dbReference>
<keyword evidence="11" id="KW-0472">Membrane</keyword>
<evidence type="ECO:0000256" key="4">
    <source>
        <dbReference type="ARBA" id="ARBA00022670"/>
    </source>
</evidence>
<dbReference type="RefSeq" id="WP_096354945.1">
    <property type="nucleotide sequence ID" value="NZ_AP017313.1"/>
</dbReference>
<evidence type="ECO:0000313" key="15">
    <source>
        <dbReference type="Proteomes" id="UP000539265"/>
    </source>
</evidence>
<dbReference type="PROSITE" id="PS51257">
    <property type="entry name" value="PROKAR_LIPOPROTEIN"/>
    <property type="match status" value="1"/>
</dbReference>
<keyword evidence="5" id="KW-0812">Transmembrane</keyword>
<comment type="caution">
    <text evidence="14">The sequence shown here is derived from an EMBL/GenBank/DDBJ whole genome shotgun (WGS) entry which is preliminary data.</text>
</comment>
<comment type="cofactor">
    <cofactor evidence="1">
        <name>Mn(2+)</name>
        <dbReference type="ChEBI" id="CHEBI:29035"/>
    </cofactor>
</comment>
<protein>
    <recommendedName>
        <fullName evidence="16">TraB family protein</fullName>
    </recommendedName>
</protein>
<evidence type="ECO:0000313" key="14">
    <source>
        <dbReference type="EMBL" id="MBB3055123.1"/>
    </source>
</evidence>
<dbReference type="GO" id="GO:0016020">
    <property type="term" value="C:membrane"/>
    <property type="evidence" value="ECO:0007669"/>
    <property type="project" value="UniProtKB-SubCell"/>
</dbReference>
<evidence type="ECO:0008006" key="16">
    <source>
        <dbReference type="Google" id="ProtNLM"/>
    </source>
</evidence>
<evidence type="ECO:0000256" key="8">
    <source>
        <dbReference type="ARBA" id="ARBA00022801"/>
    </source>
</evidence>
<dbReference type="AlphaFoldDB" id="A0A839SCW9"/>
<proteinExistence type="predicted"/>
<feature type="chain" id="PRO_5033021043" description="TraB family protein" evidence="13">
    <location>
        <begin position="17"/>
        <end position="296"/>
    </location>
</feature>
<dbReference type="GO" id="GO:0004222">
    <property type="term" value="F:metalloendopeptidase activity"/>
    <property type="evidence" value="ECO:0007669"/>
    <property type="project" value="TreeGrafter"/>
</dbReference>
<dbReference type="InterPro" id="IPR040230">
    <property type="entry name" value="TIKI1/2-like"/>
</dbReference>
<dbReference type="Proteomes" id="UP000539265">
    <property type="component" value="Unassembled WGS sequence"/>
</dbReference>
<gene>
    <name evidence="14" type="ORF">FHS11_001540</name>
</gene>
<dbReference type="GO" id="GO:0006508">
    <property type="term" value="P:proteolysis"/>
    <property type="evidence" value="ECO:0007669"/>
    <property type="project" value="UniProtKB-KW"/>
</dbReference>
<evidence type="ECO:0000256" key="3">
    <source>
        <dbReference type="ARBA" id="ARBA00004479"/>
    </source>
</evidence>
<evidence type="ECO:0000256" key="6">
    <source>
        <dbReference type="ARBA" id="ARBA00022723"/>
    </source>
</evidence>
<dbReference type="EMBL" id="JACHWX010000003">
    <property type="protein sequence ID" value="MBB3055123.1"/>
    <property type="molecule type" value="Genomic_DNA"/>
</dbReference>
<keyword evidence="4" id="KW-0645">Protease</keyword>
<evidence type="ECO:0000256" key="9">
    <source>
        <dbReference type="ARBA" id="ARBA00022989"/>
    </source>
</evidence>
<keyword evidence="12" id="KW-0325">Glycoprotein</keyword>
<evidence type="ECO:0000256" key="2">
    <source>
        <dbReference type="ARBA" id="ARBA00001941"/>
    </source>
</evidence>
<keyword evidence="7 13" id="KW-0732">Signal</keyword>
<dbReference type="GO" id="GO:0030178">
    <property type="term" value="P:negative regulation of Wnt signaling pathway"/>
    <property type="evidence" value="ECO:0007669"/>
    <property type="project" value="InterPro"/>
</dbReference>
<keyword evidence="10" id="KW-0482">Metalloprotease</keyword>
<evidence type="ECO:0000256" key="13">
    <source>
        <dbReference type="SAM" id="SignalP"/>
    </source>
</evidence>
<evidence type="ECO:0000256" key="1">
    <source>
        <dbReference type="ARBA" id="ARBA00001936"/>
    </source>
</evidence>
<keyword evidence="9" id="KW-1133">Transmembrane helix</keyword>
<evidence type="ECO:0000256" key="5">
    <source>
        <dbReference type="ARBA" id="ARBA00022692"/>
    </source>
</evidence>
<name>A0A839SCW9_9SPHI</name>
<reference evidence="14" key="1">
    <citation type="submission" date="2020-08" db="EMBL/GenBank/DDBJ databases">
        <title>Genomic Encyclopedia of Type Strains, Phase III (KMG-III): the genomes of soil and plant-associated and newly described type strains.</title>
        <authorList>
            <person name="Whitman W."/>
        </authorList>
    </citation>
    <scope>NUCLEOTIDE SEQUENCE [LARGE SCALE GENOMIC DNA]</scope>
    <source>
        <strain evidence="14">CECT 8628</strain>
    </source>
</reference>
<evidence type="ECO:0000256" key="7">
    <source>
        <dbReference type="ARBA" id="ARBA00022729"/>
    </source>
</evidence>
<comment type="cofactor">
    <cofactor evidence="2">
        <name>Co(2+)</name>
        <dbReference type="ChEBI" id="CHEBI:48828"/>
    </cofactor>
</comment>
<dbReference type="CDD" id="cd14789">
    <property type="entry name" value="Tiki"/>
    <property type="match status" value="1"/>
</dbReference>
<dbReference type="InterPro" id="IPR002816">
    <property type="entry name" value="TraB/PrgY/GumN_fam"/>
</dbReference>
<accession>A0A839SCW9</accession>
<dbReference type="PANTHER" id="PTHR31120">
    <property type="entry name" value="METALLOPROTEASE TIKI"/>
    <property type="match status" value="1"/>
</dbReference>
<keyword evidence="15" id="KW-1185">Reference proteome</keyword>
<keyword evidence="8" id="KW-0378">Hydrolase</keyword>
<feature type="signal peptide" evidence="13">
    <location>
        <begin position="1"/>
        <end position="16"/>
    </location>
</feature>
<evidence type="ECO:0000256" key="12">
    <source>
        <dbReference type="ARBA" id="ARBA00023180"/>
    </source>
</evidence>
<dbReference type="Pfam" id="PF01963">
    <property type="entry name" value="TraB_PrgY_gumN"/>
    <property type="match status" value="1"/>
</dbReference>